<dbReference type="Proteomes" id="UP000426444">
    <property type="component" value="Chromosome"/>
</dbReference>
<keyword evidence="2" id="KW-1185">Reference proteome</keyword>
<dbReference type="OrthoDB" id="9798371at2"/>
<sequence>MKLKEIYELAISMGKRSDIRGNYVNELLEKKAQEYEKLSEDEKEFFDTDNLDNPYNDTRILVGKGDEEIKTILCGIDIETPEILLADRLREKGEKIDLVLAHHPEGLARAELHGVMNMQADMLEQMGIPINIAEGIMASRVAEVERGLMPLNHQRSVDAARLLDIPFMCTHTVTDNLVNKYLQDLFDDAECVTVDDVLKKLYEIPEYHRARKLKAGPKVLVGDKKRRAGKVFVKMTGGTSGSEKSYEKLAAAGIGTIISMHMQDKHRKLAKEHNINVIIAGHIASDSLGMNLFLDELELQGIKIIPCSGLIRKKRNGELDFH</sequence>
<dbReference type="AlphaFoldDB" id="A0A6I6DH75"/>
<gene>
    <name evidence="1" type="ORF">SYNTR_1117</name>
</gene>
<evidence type="ECO:0000313" key="1">
    <source>
        <dbReference type="EMBL" id="QGT99710.1"/>
    </source>
</evidence>
<dbReference type="RefSeq" id="WP_156204706.1">
    <property type="nucleotide sequence ID" value="NZ_CP046457.1"/>
</dbReference>
<protein>
    <recommendedName>
        <fullName evidence="3">NGG1p interacting factor NIF3</fullName>
    </recommendedName>
</protein>
<dbReference type="EMBL" id="CP046457">
    <property type="protein sequence ID" value="QGT99710.1"/>
    <property type="molecule type" value="Genomic_DNA"/>
</dbReference>
<dbReference type="InterPro" id="IPR036069">
    <property type="entry name" value="DUF34/NIF3_sf"/>
</dbReference>
<reference evidence="2" key="1">
    <citation type="journal article" date="2019" name="Microbiology">
        <title>Complete Genome Sequence of an Uncultured Bacterium of the Candidate Phylum Bipolaricaulota.</title>
        <authorList>
            <person name="Kadnikov V.V."/>
            <person name="Mardanov A.V."/>
            <person name="Beletsky A.V."/>
            <person name="Frank Y.A."/>
            <person name="Karnachuk O.V."/>
            <person name="Ravin N.V."/>
        </authorList>
    </citation>
    <scope>NUCLEOTIDE SEQUENCE [LARGE SCALE GENOMIC DNA]</scope>
</reference>
<organism evidence="1 2">
    <name type="scientific">Candidatus Syntrophocurvum alkaliphilum</name>
    <dbReference type="NCBI Taxonomy" id="2293317"/>
    <lineage>
        <taxon>Bacteria</taxon>
        <taxon>Bacillati</taxon>
        <taxon>Bacillota</taxon>
        <taxon>Clostridia</taxon>
        <taxon>Eubacteriales</taxon>
        <taxon>Syntrophomonadaceae</taxon>
        <taxon>Candidatus Syntrophocurvum</taxon>
    </lineage>
</organism>
<accession>A0A6I6DH75</accession>
<dbReference type="KEGG" id="salq:SYNTR_1117"/>
<name>A0A6I6DH75_9FIRM</name>
<evidence type="ECO:0000313" key="2">
    <source>
        <dbReference type="Proteomes" id="UP000426444"/>
    </source>
</evidence>
<proteinExistence type="predicted"/>
<evidence type="ECO:0008006" key="3">
    <source>
        <dbReference type="Google" id="ProtNLM"/>
    </source>
</evidence>
<dbReference type="SUPFAM" id="SSF102705">
    <property type="entry name" value="NIF3 (NGG1p interacting factor 3)-like"/>
    <property type="match status" value="1"/>
</dbReference>